<organism evidence="3 4">
    <name type="scientific">Aplosporella prunicola CBS 121167</name>
    <dbReference type="NCBI Taxonomy" id="1176127"/>
    <lineage>
        <taxon>Eukaryota</taxon>
        <taxon>Fungi</taxon>
        <taxon>Dikarya</taxon>
        <taxon>Ascomycota</taxon>
        <taxon>Pezizomycotina</taxon>
        <taxon>Dothideomycetes</taxon>
        <taxon>Dothideomycetes incertae sedis</taxon>
        <taxon>Botryosphaeriales</taxon>
        <taxon>Aplosporellaceae</taxon>
        <taxon>Aplosporella</taxon>
    </lineage>
</organism>
<evidence type="ECO:0000256" key="2">
    <source>
        <dbReference type="SAM" id="SignalP"/>
    </source>
</evidence>
<evidence type="ECO:0000313" key="3">
    <source>
        <dbReference type="EMBL" id="KAF2143261.1"/>
    </source>
</evidence>
<accession>A0A6A6BL07</accession>
<proteinExistence type="predicted"/>
<gene>
    <name evidence="3" type="ORF">K452DRAFT_357616</name>
</gene>
<dbReference type="AlphaFoldDB" id="A0A6A6BL07"/>
<name>A0A6A6BL07_9PEZI</name>
<feature type="chain" id="PRO_5025581555" evidence="2">
    <location>
        <begin position="19"/>
        <end position="294"/>
    </location>
</feature>
<feature type="signal peptide" evidence="2">
    <location>
        <begin position="1"/>
        <end position="18"/>
    </location>
</feature>
<dbReference type="GeneID" id="54303638"/>
<dbReference type="Proteomes" id="UP000799438">
    <property type="component" value="Unassembled WGS sequence"/>
</dbReference>
<sequence>MVKLAWLAAGALPFATLANPLVSRPDVTNGSYVVSIARNNVQAATPLSHLPQSTPKVLSHVAVPVKDSEPVNATLFGHASDATSPVKHQVLVAVLPLASTTVTASTTVSGPLTGTLDALSVLCAAMATPPTYCQAVPSATATSATESTAAPVSSGASSGAASSAQATTTTTASIVSGPTSGASTATSETSRRASSTATTAAPSSTAASSSASNSASSTDSSSSGSSVGAQSTSAAATSATSTASSTLSTTTSSATAAGTVVPPVPAVAGSTAVATVPLFVTWCSAFVLGAMLLL</sequence>
<protein>
    <submittedName>
        <fullName evidence="3">Uncharacterized protein</fullName>
    </submittedName>
</protein>
<feature type="region of interest" description="Disordered" evidence="1">
    <location>
        <begin position="168"/>
        <end position="229"/>
    </location>
</feature>
<dbReference type="RefSeq" id="XP_033398973.1">
    <property type="nucleotide sequence ID" value="XM_033546132.1"/>
</dbReference>
<evidence type="ECO:0000256" key="1">
    <source>
        <dbReference type="SAM" id="MobiDB-lite"/>
    </source>
</evidence>
<dbReference type="EMBL" id="ML995482">
    <property type="protein sequence ID" value="KAF2143261.1"/>
    <property type="molecule type" value="Genomic_DNA"/>
</dbReference>
<reference evidence="3" key="1">
    <citation type="journal article" date="2020" name="Stud. Mycol.">
        <title>101 Dothideomycetes genomes: a test case for predicting lifestyles and emergence of pathogens.</title>
        <authorList>
            <person name="Haridas S."/>
            <person name="Albert R."/>
            <person name="Binder M."/>
            <person name="Bloem J."/>
            <person name="Labutti K."/>
            <person name="Salamov A."/>
            <person name="Andreopoulos B."/>
            <person name="Baker S."/>
            <person name="Barry K."/>
            <person name="Bills G."/>
            <person name="Bluhm B."/>
            <person name="Cannon C."/>
            <person name="Castanera R."/>
            <person name="Culley D."/>
            <person name="Daum C."/>
            <person name="Ezra D."/>
            <person name="Gonzalez J."/>
            <person name="Henrissat B."/>
            <person name="Kuo A."/>
            <person name="Liang C."/>
            <person name="Lipzen A."/>
            <person name="Lutzoni F."/>
            <person name="Magnuson J."/>
            <person name="Mondo S."/>
            <person name="Nolan M."/>
            <person name="Ohm R."/>
            <person name="Pangilinan J."/>
            <person name="Park H.-J."/>
            <person name="Ramirez L."/>
            <person name="Alfaro M."/>
            <person name="Sun H."/>
            <person name="Tritt A."/>
            <person name="Yoshinaga Y."/>
            <person name="Zwiers L.-H."/>
            <person name="Turgeon B."/>
            <person name="Goodwin S."/>
            <person name="Spatafora J."/>
            <person name="Crous P."/>
            <person name="Grigoriev I."/>
        </authorList>
    </citation>
    <scope>NUCLEOTIDE SEQUENCE</scope>
    <source>
        <strain evidence="3">CBS 121167</strain>
    </source>
</reference>
<keyword evidence="4" id="KW-1185">Reference proteome</keyword>
<keyword evidence="2" id="KW-0732">Signal</keyword>
<evidence type="ECO:0000313" key="4">
    <source>
        <dbReference type="Proteomes" id="UP000799438"/>
    </source>
</evidence>